<evidence type="ECO:0000313" key="10">
    <source>
        <dbReference type="EMBL" id="PIE32949.1"/>
    </source>
</evidence>
<feature type="transmembrane region" description="Helical" evidence="9">
    <location>
        <begin position="259"/>
        <end position="284"/>
    </location>
</feature>
<evidence type="ECO:0000256" key="1">
    <source>
        <dbReference type="ARBA" id="ARBA00004651"/>
    </source>
</evidence>
<organism evidence="10 11">
    <name type="scientific">candidate division KSB3 bacterium</name>
    <dbReference type="NCBI Taxonomy" id="2044937"/>
    <lineage>
        <taxon>Bacteria</taxon>
        <taxon>candidate division KSB3</taxon>
    </lineage>
</organism>
<feature type="transmembrane region" description="Helical" evidence="9">
    <location>
        <begin position="218"/>
        <end position="239"/>
    </location>
</feature>
<dbReference type="Proteomes" id="UP000230821">
    <property type="component" value="Unassembled WGS sequence"/>
</dbReference>
<feature type="transmembrane region" description="Helical" evidence="9">
    <location>
        <begin position="72"/>
        <end position="89"/>
    </location>
</feature>
<feature type="transmembrane region" description="Helical" evidence="9">
    <location>
        <begin position="95"/>
        <end position="118"/>
    </location>
</feature>
<evidence type="ECO:0000256" key="7">
    <source>
        <dbReference type="ARBA" id="ARBA00023136"/>
    </source>
</evidence>
<dbReference type="PANTHER" id="PTHR32196:SF71">
    <property type="entry name" value="AUTOINDUCER 2 IMPORT SYSTEM PERMEASE PROTEIN LSRD"/>
    <property type="match status" value="1"/>
</dbReference>
<keyword evidence="3" id="KW-1003">Cell membrane</keyword>
<dbReference type="CDD" id="cd06579">
    <property type="entry name" value="TM_PBP1_transp_AraH_like"/>
    <property type="match status" value="1"/>
</dbReference>
<dbReference type="GO" id="GO:0022857">
    <property type="term" value="F:transmembrane transporter activity"/>
    <property type="evidence" value="ECO:0007669"/>
    <property type="project" value="InterPro"/>
</dbReference>
<keyword evidence="4" id="KW-0997">Cell inner membrane</keyword>
<feature type="transmembrane region" description="Helical" evidence="9">
    <location>
        <begin position="296"/>
        <end position="315"/>
    </location>
</feature>
<name>A0A2G6KDR3_9BACT</name>
<evidence type="ECO:0000256" key="6">
    <source>
        <dbReference type="ARBA" id="ARBA00022989"/>
    </source>
</evidence>
<dbReference type="GO" id="GO:0005886">
    <property type="term" value="C:plasma membrane"/>
    <property type="evidence" value="ECO:0007669"/>
    <property type="project" value="UniProtKB-SubCell"/>
</dbReference>
<accession>A0A2G6KDR3</accession>
<dbReference type="InterPro" id="IPR001851">
    <property type="entry name" value="ABC_transp_permease"/>
</dbReference>
<evidence type="ECO:0000256" key="5">
    <source>
        <dbReference type="ARBA" id="ARBA00022692"/>
    </source>
</evidence>
<proteinExistence type="predicted"/>
<gene>
    <name evidence="10" type="ORF">CSA56_13535</name>
</gene>
<evidence type="ECO:0000256" key="2">
    <source>
        <dbReference type="ARBA" id="ARBA00022448"/>
    </source>
</evidence>
<dbReference type="Pfam" id="PF02653">
    <property type="entry name" value="BPD_transp_2"/>
    <property type="match status" value="1"/>
</dbReference>
<feature type="transmembrane region" description="Helical" evidence="9">
    <location>
        <begin position="45"/>
        <end position="65"/>
    </location>
</feature>
<keyword evidence="2" id="KW-0813">Transport</keyword>
<feature type="transmembrane region" description="Helical" evidence="9">
    <location>
        <begin position="20"/>
        <end position="39"/>
    </location>
</feature>
<comment type="subcellular location">
    <subcellularLocation>
        <location evidence="1">Cell membrane</location>
        <topology evidence="1">Multi-pass membrane protein</topology>
    </subcellularLocation>
</comment>
<feature type="transmembrane region" description="Helical" evidence="9">
    <location>
        <begin position="125"/>
        <end position="147"/>
    </location>
</feature>
<sequence length="324" mass="34086">MEKKYRDLVERLLRIREIGALSGLIIVTFIFTLLSANFFTWRNFIGIFTTSSELGIIAIGICFLMIAGEFDLSVGSVFAVAPMIGATLANSGVPMVLAFLAGLAFAGLIGLLNGIIVIKARIPSFIATLGSMMFFRGVLLAVSQGFTIDYLGEETGFLNALGGKLAFGMRASGLWFILGMIILSVILTQTKYGNHISAVGGNPGTAKAVGINVNKVKLINFTICSVFAGLAGFTMFGRFHSIDPTAGQLLELEAIASSVIGGALLTGGYGSITGAFIGAFLIGVMRSGLILAGAPAYWYQGFIGVILVLAVIMNTKIRKAVVGE</sequence>
<keyword evidence="7 9" id="KW-0472">Membrane</keyword>
<keyword evidence="6 9" id="KW-1133">Transmembrane helix</keyword>
<evidence type="ECO:0000256" key="4">
    <source>
        <dbReference type="ARBA" id="ARBA00022519"/>
    </source>
</evidence>
<evidence type="ECO:0000256" key="3">
    <source>
        <dbReference type="ARBA" id="ARBA00022475"/>
    </source>
</evidence>
<dbReference type="PANTHER" id="PTHR32196">
    <property type="entry name" value="ABC TRANSPORTER PERMEASE PROTEIN YPHD-RELATED-RELATED"/>
    <property type="match status" value="1"/>
</dbReference>
<reference evidence="10 11" key="1">
    <citation type="submission" date="2017-10" db="EMBL/GenBank/DDBJ databases">
        <title>Novel microbial diversity and functional potential in the marine mammal oral microbiome.</title>
        <authorList>
            <person name="Dudek N.K."/>
            <person name="Sun C.L."/>
            <person name="Burstein D."/>
            <person name="Kantor R.S."/>
            <person name="Aliaga Goltsman D.S."/>
            <person name="Bik E.M."/>
            <person name="Thomas B.C."/>
            <person name="Banfield J.F."/>
            <person name="Relman D.A."/>
        </authorList>
    </citation>
    <scope>NUCLEOTIDE SEQUENCE [LARGE SCALE GENOMIC DNA]</scope>
    <source>
        <strain evidence="10">DOLJORAL78_47_16</strain>
    </source>
</reference>
<evidence type="ECO:0000313" key="11">
    <source>
        <dbReference type="Proteomes" id="UP000230821"/>
    </source>
</evidence>
<evidence type="ECO:0000256" key="9">
    <source>
        <dbReference type="SAM" id="Phobius"/>
    </source>
</evidence>
<dbReference type="EMBL" id="PDSK01000105">
    <property type="protein sequence ID" value="PIE32949.1"/>
    <property type="molecule type" value="Genomic_DNA"/>
</dbReference>
<protein>
    <recommendedName>
        <fullName evidence="8">Autoinducer 2 import system permease protein LsrD</fullName>
    </recommendedName>
</protein>
<comment type="caution">
    <text evidence="10">The sequence shown here is derived from an EMBL/GenBank/DDBJ whole genome shotgun (WGS) entry which is preliminary data.</text>
</comment>
<dbReference type="AlphaFoldDB" id="A0A2G6KDR3"/>
<feature type="transmembrane region" description="Helical" evidence="9">
    <location>
        <begin position="167"/>
        <end position="187"/>
    </location>
</feature>
<keyword evidence="5 9" id="KW-0812">Transmembrane</keyword>
<evidence type="ECO:0000256" key="8">
    <source>
        <dbReference type="ARBA" id="ARBA00039381"/>
    </source>
</evidence>